<evidence type="ECO:0000313" key="3">
    <source>
        <dbReference type="EMBL" id="KAK0385651.1"/>
    </source>
</evidence>
<feature type="compositionally biased region" description="Low complexity" evidence="1">
    <location>
        <begin position="74"/>
        <end position="86"/>
    </location>
</feature>
<name>A0AA39L5V3_SARSR</name>
<evidence type="ECO:0000313" key="4">
    <source>
        <dbReference type="Proteomes" id="UP001175261"/>
    </source>
</evidence>
<dbReference type="GO" id="GO:0005634">
    <property type="term" value="C:nucleus"/>
    <property type="evidence" value="ECO:0007669"/>
    <property type="project" value="InterPro"/>
</dbReference>
<dbReference type="GO" id="GO:0006325">
    <property type="term" value="P:chromatin organization"/>
    <property type="evidence" value="ECO:0007669"/>
    <property type="project" value="TreeGrafter"/>
</dbReference>
<feature type="region of interest" description="Disordered" evidence="1">
    <location>
        <begin position="1"/>
        <end position="23"/>
    </location>
</feature>
<accession>A0AA39L5V3</accession>
<feature type="compositionally biased region" description="Basic residues" evidence="1">
    <location>
        <begin position="88"/>
        <end position="103"/>
    </location>
</feature>
<dbReference type="AlphaFoldDB" id="A0AA39L5V3"/>
<sequence>MADTPPSRFTTQNQNTAQRLSTNTVGLVNLSDFRKRRAEVLEQQEREARDVSAPSGTSSQVPTPPDRSLTGTPDNNAGNSDDAAAGPVRKKAKGGQKKKKKKLLSFGDDEEEGVEEVIKPKKTTGSKENGDSQEAVMNESGAETKAKFKANASVGIVPKPLTKAALRKEATEREALRREFLSLQEAVKATEIAIPFVFYDGANTPGGTVRVRKGDFVWVFLDKSRKVAAEMGTGDKSATRKAWARVGVDDLMLVRGSVIIPHHYDFYFFALNKNLGPGGHRIFDYSNERPPAAAVPTSGTSSTEPLKTAESRTAAAQALPDINTLEGADDDPNLTMVVDRRWYERNKHIYPASTWQEFDPEKDYSAEVRRDAGGNAFFFAR</sequence>
<keyword evidence="4" id="KW-1185">Reference proteome</keyword>
<feature type="region of interest" description="Disordered" evidence="1">
    <location>
        <begin position="38"/>
        <end position="133"/>
    </location>
</feature>
<gene>
    <name evidence="3" type="ORF">NLU13_6828</name>
</gene>
<dbReference type="Proteomes" id="UP001175261">
    <property type="component" value="Unassembled WGS sequence"/>
</dbReference>
<dbReference type="PANTHER" id="PTHR12722:SF0">
    <property type="entry name" value="PROTEIN FAM50A"/>
    <property type="match status" value="1"/>
</dbReference>
<dbReference type="PANTHER" id="PTHR12722">
    <property type="entry name" value="XAP-5 PROTEIN-RELATED"/>
    <property type="match status" value="1"/>
</dbReference>
<feature type="compositionally biased region" description="Basic and acidic residues" evidence="1">
    <location>
        <begin position="38"/>
        <end position="50"/>
    </location>
</feature>
<dbReference type="EMBL" id="JAPDFR010000006">
    <property type="protein sequence ID" value="KAK0385651.1"/>
    <property type="molecule type" value="Genomic_DNA"/>
</dbReference>
<dbReference type="InterPro" id="IPR048337">
    <property type="entry name" value="FAM50A/XAP5_C"/>
</dbReference>
<evidence type="ECO:0000259" key="2">
    <source>
        <dbReference type="Pfam" id="PF04921"/>
    </source>
</evidence>
<proteinExistence type="predicted"/>
<reference evidence="3" key="1">
    <citation type="submission" date="2022-10" db="EMBL/GenBank/DDBJ databases">
        <title>Determination and structural analysis of whole genome sequence of Sarocladium strictum F4-1.</title>
        <authorList>
            <person name="Hu L."/>
            <person name="Jiang Y."/>
        </authorList>
    </citation>
    <scope>NUCLEOTIDE SEQUENCE</scope>
    <source>
        <strain evidence="3">F4-1</strain>
    </source>
</reference>
<organism evidence="3 4">
    <name type="scientific">Sarocladium strictum</name>
    <name type="common">Black bundle disease fungus</name>
    <name type="synonym">Acremonium strictum</name>
    <dbReference type="NCBI Taxonomy" id="5046"/>
    <lineage>
        <taxon>Eukaryota</taxon>
        <taxon>Fungi</taxon>
        <taxon>Dikarya</taxon>
        <taxon>Ascomycota</taxon>
        <taxon>Pezizomycotina</taxon>
        <taxon>Sordariomycetes</taxon>
        <taxon>Hypocreomycetidae</taxon>
        <taxon>Hypocreales</taxon>
        <taxon>Sarocladiaceae</taxon>
        <taxon>Sarocladium</taxon>
    </lineage>
</organism>
<feature type="compositionally biased region" description="Polar residues" evidence="1">
    <location>
        <begin position="7"/>
        <end position="23"/>
    </location>
</feature>
<protein>
    <recommendedName>
        <fullName evidence="2">FAM50A/XAP5 C-terminal domain-containing protein</fullName>
    </recommendedName>
</protein>
<dbReference type="InterPro" id="IPR007005">
    <property type="entry name" value="XAP5"/>
</dbReference>
<feature type="domain" description="FAM50A/XAP5 C-terminal" evidence="2">
    <location>
        <begin position="190"/>
        <end position="368"/>
    </location>
</feature>
<comment type="caution">
    <text evidence="3">The sequence shown here is derived from an EMBL/GenBank/DDBJ whole genome shotgun (WGS) entry which is preliminary data.</text>
</comment>
<dbReference type="Pfam" id="PF04921">
    <property type="entry name" value="XAP5"/>
    <property type="match status" value="1"/>
</dbReference>
<evidence type="ECO:0000256" key="1">
    <source>
        <dbReference type="SAM" id="MobiDB-lite"/>
    </source>
</evidence>